<dbReference type="EMBL" id="BSXS01000708">
    <property type="protein sequence ID" value="GME73591.1"/>
    <property type="molecule type" value="Genomic_DNA"/>
</dbReference>
<organism evidence="1 2">
    <name type="scientific">Ambrosiozyma monospora</name>
    <name type="common">Yeast</name>
    <name type="synonym">Endomycopsis monosporus</name>
    <dbReference type="NCBI Taxonomy" id="43982"/>
    <lineage>
        <taxon>Eukaryota</taxon>
        <taxon>Fungi</taxon>
        <taxon>Dikarya</taxon>
        <taxon>Ascomycota</taxon>
        <taxon>Saccharomycotina</taxon>
        <taxon>Pichiomycetes</taxon>
        <taxon>Pichiales</taxon>
        <taxon>Pichiaceae</taxon>
        <taxon>Ambrosiozyma</taxon>
    </lineage>
</organism>
<reference evidence="1" key="1">
    <citation type="submission" date="2023-04" db="EMBL/GenBank/DDBJ databases">
        <title>Ambrosiozyma monospora NBRC 10751.</title>
        <authorList>
            <person name="Ichikawa N."/>
            <person name="Sato H."/>
            <person name="Tonouchi N."/>
        </authorList>
    </citation>
    <scope>NUCLEOTIDE SEQUENCE</scope>
    <source>
        <strain evidence="1">NBRC 10751</strain>
    </source>
</reference>
<comment type="caution">
    <text evidence="1">The sequence shown here is derived from an EMBL/GenBank/DDBJ whole genome shotgun (WGS) entry which is preliminary data.</text>
</comment>
<proteinExistence type="predicted"/>
<protein>
    <submittedName>
        <fullName evidence="1">Unnamed protein product</fullName>
    </submittedName>
</protein>
<evidence type="ECO:0000313" key="1">
    <source>
        <dbReference type="EMBL" id="GME73591.1"/>
    </source>
</evidence>
<evidence type="ECO:0000313" key="2">
    <source>
        <dbReference type="Proteomes" id="UP001165064"/>
    </source>
</evidence>
<gene>
    <name evidence="1" type="ORF">Amon02_000146600</name>
</gene>
<name>A0ACB5SUR4_AMBMO</name>
<accession>A0ACB5SUR4</accession>
<sequence>MITQLQATRLSTIFSILSTVSWIFAQLPQQYKNFKTKDTSSFSPHFLLLWLLGDLCSLLGCLLTHQLPFQTWLSCYFVFNDLVLVLQYYLYTGFSGKSNSNSNSNNNKNSVAVGGGVVELMDTDNDNETVVVDVDGELVPLLNGINVTGNITGSTAAGASNQHRDSDSTLVGQNTTATTKTAKSNTRSGSNSMVKSLATVTILGSNLVSALYIPQQQQQQQQTSRSTISTISTAATSITSDPAISILSQESLGLTLAYLCTLIYWSSRVPQLYKNQKRRSVEGISPFLFGFALCGNLFYSLSILASPQFLIPGDVPSDGSGYVGGRWHFFMDELPYLLGSGGTLTFDAFYFYQRWVFGVVEEDEGLDTELGLGLPELGSHESSGNGNGKKHRSYLVVMDADDGVSSECLRAEI</sequence>
<keyword evidence="2" id="KW-1185">Reference proteome</keyword>
<dbReference type="Proteomes" id="UP001165064">
    <property type="component" value="Unassembled WGS sequence"/>
</dbReference>